<gene>
    <name evidence="3" type="ORF">P618_201146</name>
</gene>
<evidence type="ECO:0000313" key="3">
    <source>
        <dbReference type="EMBL" id="ETZ06688.1"/>
    </source>
</evidence>
<dbReference type="OrthoDB" id="8480397at2"/>
<dbReference type="AlphaFoldDB" id="W6TCZ0"/>
<keyword evidence="1" id="KW-0139">CF(1)</keyword>
<keyword evidence="1" id="KW-0066">ATP synthesis</keyword>
<keyword evidence="4" id="KW-1185">Reference proteome</keyword>
<dbReference type="SUPFAM" id="SSF51344">
    <property type="entry name" value="Epsilon subunit of F1F0-ATP synthase N-terminal domain"/>
    <property type="match status" value="1"/>
</dbReference>
<dbReference type="EMBL" id="AWTR02000090">
    <property type="protein sequence ID" value="ETZ06688.1"/>
    <property type="molecule type" value="Genomic_DNA"/>
</dbReference>
<feature type="domain" description="ATP synthase F1 complex delta/epsilon subunit N-terminal" evidence="2">
    <location>
        <begin position="11"/>
        <end position="85"/>
    </location>
</feature>
<organism evidence="3 4">
    <name type="scientific">Holospora obtusa F1</name>
    <dbReference type="NCBI Taxonomy" id="1399147"/>
    <lineage>
        <taxon>Bacteria</taxon>
        <taxon>Pseudomonadati</taxon>
        <taxon>Pseudomonadota</taxon>
        <taxon>Alphaproteobacteria</taxon>
        <taxon>Holosporales</taxon>
        <taxon>Holosporaceae</taxon>
        <taxon>Holospora</taxon>
    </lineage>
</organism>
<dbReference type="RefSeq" id="WP_021827919.1">
    <property type="nucleotide sequence ID" value="NZ_AWTR02000090.1"/>
</dbReference>
<dbReference type="STRING" id="1399147.P618_201146"/>
<accession>W6TCZ0</accession>
<name>W6TCZ0_HOLOB</name>
<dbReference type="Gene3D" id="2.60.15.10">
    <property type="entry name" value="F0F1 ATP synthase delta/epsilon subunit, N-terminal"/>
    <property type="match status" value="1"/>
</dbReference>
<dbReference type="InterPro" id="IPR036771">
    <property type="entry name" value="ATPsynth_dsu/esu_N"/>
</dbReference>
<dbReference type="Pfam" id="PF02823">
    <property type="entry name" value="ATP-synt_DE_N"/>
    <property type="match status" value="1"/>
</dbReference>
<evidence type="ECO:0000313" key="4">
    <source>
        <dbReference type="Proteomes" id="UP000019112"/>
    </source>
</evidence>
<sequence>MHNHSDERSFRVTLKHINQTVYSGNVFRILVPTSCGCLEISPGHCTLFQVISSGWIEVWAVEEPTSLKFLCSSGVLEVLHDQVTLNAFQLVESHQRQQVEYLLKILNLPHYEH</sequence>
<protein>
    <submittedName>
        <fullName evidence="3">F0F1 ATP synthase subunit epsilon</fullName>
    </submittedName>
</protein>
<evidence type="ECO:0000256" key="1">
    <source>
        <dbReference type="ARBA" id="ARBA00023196"/>
    </source>
</evidence>
<dbReference type="InterPro" id="IPR020546">
    <property type="entry name" value="ATP_synth_F1_dsu/esu_N"/>
</dbReference>
<evidence type="ECO:0000259" key="2">
    <source>
        <dbReference type="Pfam" id="PF02823"/>
    </source>
</evidence>
<dbReference type="GO" id="GO:0045259">
    <property type="term" value="C:proton-transporting ATP synthase complex"/>
    <property type="evidence" value="ECO:0007669"/>
    <property type="project" value="UniProtKB-KW"/>
</dbReference>
<comment type="caution">
    <text evidence="3">The sequence shown here is derived from an EMBL/GenBank/DDBJ whole genome shotgun (WGS) entry which is preliminary data.</text>
</comment>
<proteinExistence type="predicted"/>
<dbReference type="GO" id="GO:0015986">
    <property type="term" value="P:proton motive force-driven ATP synthesis"/>
    <property type="evidence" value="ECO:0007669"/>
    <property type="project" value="InterPro"/>
</dbReference>
<reference evidence="3 4" key="1">
    <citation type="journal article" date="2014" name="FEMS Microbiol. Lett.">
        <title>Draft genome sequences of three Holospora species (Holospora obtusa, Holospora undulata, and Holospora elegans), endonuclear symbiotic bacteria of the ciliate Paramecium caudatum.</title>
        <authorList>
            <person name="Dohra H."/>
            <person name="Tanaka K."/>
            <person name="Suzuki T."/>
            <person name="Fujishima M."/>
            <person name="Suzuki H."/>
        </authorList>
    </citation>
    <scope>NUCLEOTIDE SEQUENCE [LARGE SCALE GENOMIC DNA]</scope>
    <source>
        <strain evidence="3 4">F1</strain>
    </source>
</reference>
<dbReference type="Proteomes" id="UP000019112">
    <property type="component" value="Unassembled WGS sequence"/>
</dbReference>